<dbReference type="GO" id="GO:0007165">
    <property type="term" value="P:signal transduction"/>
    <property type="evidence" value="ECO:0007669"/>
    <property type="project" value="UniProtKB-KW"/>
</dbReference>
<dbReference type="SUPFAM" id="SSF58104">
    <property type="entry name" value="Methyl-accepting chemotaxis protein (MCP) signaling domain"/>
    <property type="match status" value="1"/>
</dbReference>
<feature type="transmembrane region" description="Helical" evidence="4">
    <location>
        <begin position="28"/>
        <end position="48"/>
    </location>
</feature>
<dbReference type="Proteomes" id="UP001150641">
    <property type="component" value="Unassembled WGS sequence"/>
</dbReference>
<feature type="transmembrane region" description="Helical" evidence="4">
    <location>
        <begin position="54"/>
        <end position="72"/>
    </location>
</feature>
<dbReference type="InterPro" id="IPR051310">
    <property type="entry name" value="MCP_chemotaxis"/>
</dbReference>
<gene>
    <name evidence="6" type="ORF">MUA00_12655</name>
</gene>
<dbReference type="SMART" id="SM00283">
    <property type="entry name" value="MA"/>
    <property type="match status" value="1"/>
</dbReference>
<dbReference type="GO" id="GO:0006935">
    <property type="term" value="P:chemotaxis"/>
    <property type="evidence" value="ECO:0007669"/>
    <property type="project" value="TreeGrafter"/>
</dbReference>
<evidence type="ECO:0000259" key="5">
    <source>
        <dbReference type="PROSITE" id="PS50111"/>
    </source>
</evidence>
<keyword evidence="1" id="KW-0488">Methylation</keyword>
<dbReference type="Pfam" id="PF00015">
    <property type="entry name" value="MCPsignal"/>
    <property type="match status" value="1"/>
</dbReference>
<protein>
    <submittedName>
        <fullName evidence="6">Methyl-accepting chemotaxis protein</fullName>
    </submittedName>
</protein>
<dbReference type="GO" id="GO:0005886">
    <property type="term" value="C:plasma membrane"/>
    <property type="evidence" value="ECO:0007669"/>
    <property type="project" value="TreeGrafter"/>
</dbReference>
<evidence type="ECO:0000256" key="2">
    <source>
        <dbReference type="ARBA" id="ARBA00029447"/>
    </source>
</evidence>
<dbReference type="GO" id="GO:0004888">
    <property type="term" value="F:transmembrane signaling receptor activity"/>
    <property type="evidence" value="ECO:0007669"/>
    <property type="project" value="TreeGrafter"/>
</dbReference>
<comment type="similarity">
    <text evidence="2">Belongs to the methyl-accepting chemotaxis (MCP) protein family.</text>
</comment>
<feature type="domain" description="Methyl-accepting transducer" evidence="5">
    <location>
        <begin position="238"/>
        <end position="467"/>
    </location>
</feature>
<evidence type="ECO:0000256" key="1">
    <source>
        <dbReference type="ARBA" id="ARBA00022481"/>
    </source>
</evidence>
<comment type="caution">
    <text evidence="6">The sequence shown here is derived from an EMBL/GenBank/DDBJ whole genome shotgun (WGS) entry which is preliminary data.</text>
</comment>
<reference evidence="6" key="1">
    <citation type="submission" date="2022-03" db="EMBL/GenBank/DDBJ databases">
        <title>Proposal of a novel genus Dryocolo and two novel species.</title>
        <authorList>
            <person name="Maddock D.W."/>
            <person name="Brady C.L."/>
            <person name="Denman S."/>
            <person name="Arnold D."/>
        </authorList>
    </citation>
    <scope>NUCLEOTIDE SEQUENCE</scope>
    <source>
        <strain evidence="6">H6W4</strain>
    </source>
</reference>
<feature type="transmembrane region" description="Helical" evidence="4">
    <location>
        <begin position="79"/>
        <end position="97"/>
    </location>
</feature>
<evidence type="ECO:0000256" key="3">
    <source>
        <dbReference type="PROSITE-ProRule" id="PRU00284"/>
    </source>
</evidence>
<keyword evidence="4" id="KW-1133">Transmembrane helix</keyword>
<keyword evidence="7" id="KW-1185">Reference proteome</keyword>
<feature type="transmembrane region" description="Helical" evidence="4">
    <location>
        <begin position="159"/>
        <end position="178"/>
    </location>
</feature>
<dbReference type="PANTHER" id="PTHR43531:SF14">
    <property type="entry name" value="METHYL-ACCEPTING CHEMOTAXIS PROTEIN I-RELATED"/>
    <property type="match status" value="1"/>
</dbReference>
<name>A0A9X2W7K5_9ENTR</name>
<organism evidence="6 7">
    <name type="scientific">Dryocola boscaweniae</name>
    <dbReference type="NCBI Taxonomy" id="2925397"/>
    <lineage>
        <taxon>Bacteria</taxon>
        <taxon>Pseudomonadati</taxon>
        <taxon>Pseudomonadota</taxon>
        <taxon>Gammaproteobacteria</taxon>
        <taxon>Enterobacterales</taxon>
        <taxon>Enterobacteriaceae</taxon>
        <taxon>Dryocola</taxon>
    </lineage>
</organism>
<proteinExistence type="inferred from homology"/>
<dbReference type="EMBL" id="JALHAP010000079">
    <property type="protein sequence ID" value="MCT4702638.1"/>
    <property type="molecule type" value="Genomic_DNA"/>
</dbReference>
<dbReference type="Gene3D" id="1.10.287.950">
    <property type="entry name" value="Methyl-accepting chemotaxis protein"/>
    <property type="match status" value="1"/>
</dbReference>
<keyword evidence="4" id="KW-0812">Transmembrane</keyword>
<keyword evidence="3" id="KW-0807">Transducer</keyword>
<dbReference type="PROSITE" id="PS50111">
    <property type="entry name" value="CHEMOTAXIS_TRANSDUC_2"/>
    <property type="match status" value="1"/>
</dbReference>
<keyword evidence="4" id="KW-0472">Membrane</keyword>
<evidence type="ECO:0000256" key="4">
    <source>
        <dbReference type="SAM" id="Phobius"/>
    </source>
</evidence>
<dbReference type="PANTHER" id="PTHR43531">
    <property type="entry name" value="PROTEIN ICFG"/>
    <property type="match status" value="1"/>
</dbReference>
<sequence>MATMTFFHTAKKQPEIVSFNRIYQHADVLMLGLVWGLYVVAIGAGWAYESLPVALIAGAVLAVTSSLIKLFFPGKLITRLFYAFTLLGFAALLIQLGEGETEFHFAVFVLLSALLAYRDYRPILMGAATAAVHHILFNYLQEQDLFGVICFMHTGFHMVFFHAIFVVAQSAILIYLAVNMANDARSASEVARLAAQINREAGCLTLTKSDRESHSPFAQTFSTALTAMRDTLSKVSAGVADVLNASESIIERNAALSKRTDEQATALAVAASAMEQLTSAAELTDEKSLEAKILATRTGEIAVRGGESIDKATHTMEQIRDESQRISNILELIDGIAFQTNILSLNASVEAARAGVHGKGFAVVASEVRTLAMRCENAAKDIRQLIAVSVECTRNGSLQVEHAGQTMKEVIASIGTLSYLVEELAEMSSRQSANIAQMNESVASIDGSVHENVAHVAQTVQAARQQQRQADELQQAISVFRLA</sequence>
<evidence type="ECO:0000313" key="6">
    <source>
        <dbReference type="EMBL" id="MCT4702638.1"/>
    </source>
</evidence>
<dbReference type="RefSeq" id="WP_271123404.1">
    <property type="nucleotide sequence ID" value="NZ_JALHAN010000066.1"/>
</dbReference>
<evidence type="ECO:0000313" key="7">
    <source>
        <dbReference type="Proteomes" id="UP001150641"/>
    </source>
</evidence>
<dbReference type="AlphaFoldDB" id="A0A9X2W7K5"/>
<dbReference type="InterPro" id="IPR004089">
    <property type="entry name" value="MCPsignal_dom"/>
</dbReference>
<accession>A0A9X2W7K5</accession>